<accession>M2Q172</accession>
<keyword evidence="1" id="KW-0812">Transmembrane</keyword>
<organism evidence="2 3">
    <name type="scientific">Eggerthia catenaformis OT 569 = DSM 20559</name>
    <dbReference type="NCBI Taxonomy" id="999415"/>
    <lineage>
        <taxon>Bacteria</taxon>
        <taxon>Bacillati</taxon>
        <taxon>Bacillota</taxon>
        <taxon>Erysipelotrichia</taxon>
        <taxon>Erysipelotrichales</taxon>
        <taxon>Coprobacillaceae</taxon>
        <taxon>Eggerthia</taxon>
    </lineage>
</organism>
<name>M2Q172_9FIRM</name>
<feature type="transmembrane region" description="Helical" evidence="1">
    <location>
        <begin position="127"/>
        <end position="147"/>
    </location>
</feature>
<dbReference type="STRING" id="999415.HMPREF9943_01019"/>
<proteinExistence type="predicted"/>
<dbReference type="RefSeq" id="WP_004802742.1">
    <property type="nucleotide sequence ID" value="NZ_KB446648.1"/>
</dbReference>
<evidence type="ECO:0000256" key="1">
    <source>
        <dbReference type="SAM" id="Phobius"/>
    </source>
</evidence>
<protein>
    <submittedName>
        <fullName evidence="2">Uncharacterized protein</fullName>
    </submittedName>
</protein>
<reference evidence="2 3" key="1">
    <citation type="submission" date="2013-02" db="EMBL/GenBank/DDBJ databases">
        <title>The Genome Sequence of Lactobacillus catenaformis F0143.</title>
        <authorList>
            <consortium name="The Broad Institute Genome Sequencing Platform"/>
            <person name="Earl A."/>
            <person name="Ward D."/>
            <person name="Feldgarden M."/>
            <person name="Gevers D."/>
            <person name="Izard J."/>
            <person name="Blanton J.M."/>
            <person name="Mathney J."/>
            <person name="Dewhirst F.E."/>
            <person name="Young S.K."/>
            <person name="Zeng Q."/>
            <person name="Gargeya S."/>
            <person name="Fitzgerald M."/>
            <person name="Haas B."/>
            <person name="Abouelleil A."/>
            <person name="Alvarado L."/>
            <person name="Arachchi H.M."/>
            <person name="Berlin A."/>
            <person name="Chapman S.B."/>
            <person name="Gearin G."/>
            <person name="Goldberg J."/>
            <person name="Griggs A."/>
            <person name="Gujja S."/>
            <person name="Hansen M."/>
            <person name="Heiman D."/>
            <person name="Howarth C."/>
            <person name="Larimer J."/>
            <person name="Lui A."/>
            <person name="MacDonald P.J.P."/>
            <person name="McCowen C."/>
            <person name="Montmayeur A."/>
            <person name="Murphy C."/>
            <person name="Neiman D."/>
            <person name="Pearson M."/>
            <person name="Priest M."/>
            <person name="Roberts A."/>
            <person name="Saif S."/>
            <person name="Shea T."/>
            <person name="Sisk P."/>
            <person name="Stolte C."/>
            <person name="Sykes S."/>
            <person name="Wortman J."/>
            <person name="Nusbaum C."/>
            <person name="Birren B."/>
        </authorList>
    </citation>
    <scope>NUCLEOTIDE SEQUENCE [LARGE SCALE GENOMIC DNA]</scope>
    <source>
        <strain evidence="2 3">OT 569</strain>
    </source>
</reference>
<comment type="caution">
    <text evidence="2">The sequence shown here is derived from an EMBL/GenBank/DDBJ whole genome shotgun (WGS) entry which is preliminary data.</text>
</comment>
<dbReference type="BioCyc" id="ECAT999415-HMP:GTTI-1045-MONOMER"/>
<feature type="transmembrane region" description="Helical" evidence="1">
    <location>
        <begin position="21"/>
        <end position="42"/>
    </location>
</feature>
<keyword evidence="3" id="KW-1185">Reference proteome</keyword>
<keyword evidence="1" id="KW-0472">Membrane</keyword>
<evidence type="ECO:0000313" key="2">
    <source>
        <dbReference type="EMBL" id="EMD16690.1"/>
    </source>
</evidence>
<dbReference type="AlphaFoldDB" id="M2Q172"/>
<gene>
    <name evidence="2" type="ORF">HMPREF9943_01019</name>
</gene>
<keyword evidence="1" id="KW-1133">Transmembrane helix</keyword>
<feature type="transmembrane region" description="Helical" evidence="1">
    <location>
        <begin position="62"/>
        <end position="82"/>
    </location>
</feature>
<sequence length="230" mass="27703">MIDKLLDIAKNELKDFAPRGFTTMEMATLLINFLTIVFFLIPMKFIDINSELIKYYNLVWEFKWIVLWLIIMIVFNGICSLLNKLRDDFSLLNIYRITSFTNIFFCFYMSVYFLIKVFIIKSGHINNISLVSITKMISFIIVMSNFIEMMKQLFKKDDSFQEYKNKKAYMNYIINKYKQEDNETIEKQLLLCQLYEITSTLYDKNVLLDKTNFEIYKSTELYRELIIRKK</sequence>
<dbReference type="EMBL" id="AGEJ01000016">
    <property type="protein sequence ID" value="EMD16690.1"/>
    <property type="molecule type" value="Genomic_DNA"/>
</dbReference>
<evidence type="ECO:0000313" key="3">
    <source>
        <dbReference type="Proteomes" id="UP000011758"/>
    </source>
</evidence>
<feature type="transmembrane region" description="Helical" evidence="1">
    <location>
        <begin position="94"/>
        <end position="115"/>
    </location>
</feature>
<dbReference type="Proteomes" id="UP000011758">
    <property type="component" value="Unassembled WGS sequence"/>
</dbReference>